<dbReference type="HOGENOM" id="CLU_2933827_0_0_9"/>
<name>G9XM42_DESHA</name>
<dbReference type="EMBL" id="AFZX01000045">
    <property type="protein sequence ID" value="EHL07269.1"/>
    <property type="molecule type" value="Genomic_DNA"/>
</dbReference>
<reference evidence="1 2" key="1">
    <citation type="submission" date="2011-08" db="EMBL/GenBank/DDBJ databases">
        <authorList>
            <person name="Weinstock G."/>
            <person name="Sodergren E."/>
            <person name="Clifton S."/>
            <person name="Fulton L."/>
            <person name="Fulton B."/>
            <person name="Courtney L."/>
            <person name="Fronick C."/>
            <person name="Harrison M."/>
            <person name="Strong C."/>
            <person name="Farmer C."/>
            <person name="Delahaunty K."/>
            <person name="Markovic C."/>
            <person name="Hall O."/>
            <person name="Minx P."/>
            <person name="Tomlinson C."/>
            <person name="Mitreva M."/>
            <person name="Hou S."/>
            <person name="Chen J."/>
            <person name="Wollam A."/>
            <person name="Pepin K.H."/>
            <person name="Johnson M."/>
            <person name="Bhonagiri V."/>
            <person name="Zhang X."/>
            <person name="Suruliraj S."/>
            <person name="Warren W."/>
            <person name="Chinwalla A."/>
            <person name="Mardis E.R."/>
            <person name="Wilson R.K."/>
        </authorList>
    </citation>
    <scope>NUCLEOTIDE SEQUENCE [LARGE SCALE GENOMIC DNA]</scope>
    <source>
        <strain evidence="1 2">DP7</strain>
    </source>
</reference>
<dbReference type="Proteomes" id="UP000004416">
    <property type="component" value="Unassembled WGS sequence"/>
</dbReference>
<gene>
    <name evidence="1" type="ORF">HMPREF0322_02028</name>
</gene>
<evidence type="ECO:0000313" key="2">
    <source>
        <dbReference type="Proteomes" id="UP000004416"/>
    </source>
</evidence>
<accession>G9XM42</accession>
<dbReference type="PATRIC" id="fig|537010.4.peg.1900"/>
<protein>
    <submittedName>
        <fullName evidence="1">Uncharacterized protein</fullName>
    </submittedName>
</protein>
<dbReference type="AlphaFoldDB" id="G9XM42"/>
<evidence type="ECO:0000313" key="1">
    <source>
        <dbReference type="EMBL" id="EHL07269.1"/>
    </source>
</evidence>
<proteinExistence type="predicted"/>
<organism evidence="1 2">
    <name type="scientific">Desulfitobacterium hafniense DP7</name>
    <dbReference type="NCBI Taxonomy" id="537010"/>
    <lineage>
        <taxon>Bacteria</taxon>
        <taxon>Bacillati</taxon>
        <taxon>Bacillota</taxon>
        <taxon>Clostridia</taxon>
        <taxon>Eubacteriales</taxon>
        <taxon>Desulfitobacteriaceae</taxon>
        <taxon>Desulfitobacterium</taxon>
    </lineage>
</organism>
<sequence length="60" mass="6715">MCLFFIAWKRNKTRFRCKGGLKINSAVNRLLCRSCIVCGVDSLIIAKIDLIAGGFHDKIS</sequence>
<comment type="caution">
    <text evidence="1">The sequence shown here is derived from an EMBL/GenBank/DDBJ whole genome shotgun (WGS) entry which is preliminary data.</text>
</comment>